<dbReference type="RefSeq" id="WP_157102970.1">
    <property type="nucleotide sequence ID" value="NZ_JAAXOP010000010.1"/>
</dbReference>
<dbReference type="GO" id="GO:0020037">
    <property type="term" value="F:heme binding"/>
    <property type="evidence" value="ECO:0007669"/>
    <property type="project" value="InterPro"/>
</dbReference>
<keyword evidence="10" id="KW-1185">Reference proteome</keyword>
<keyword evidence="3 8" id="KW-0349">Heme</keyword>
<evidence type="ECO:0000256" key="2">
    <source>
        <dbReference type="ARBA" id="ARBA00010617"/>
    </source>
</evidence>
<dbReference type="PANTHER" id="PTHR46696:SF4">
    <property type="entry name" value="BIOTIN BIOSYNTHESIS CYTOCHROME P450"/>
    <property type="match status" value="1"/>
</dbReference>
<name>A0A846XYN2_9NOCA</name>
<organism evidence="9 10">
    <name type="scientific">Nocardia vermiculata</name>
    <dbReference type="NCBI Taxonomy" id="257274"/>
    <lineage>
        <taxon>Bacteria</taxon>
        <taxon>Bacillati</taxon>
        <taxon>Actinomycetota</taxon>
        <taxon>Actinomycetes</taxon>
        <taxon>Mycobacteriales</taxon>
        <taxon>Nocardiaceae</taxon>
        <taxon>Nocardia</taxon>
    </lineage>
</organism>
<dbReference type="GO" id="GO:0006707">
    <property type="term" value="P:cholesterol catabolic process"/>
    <property type="evidence" value="ECO:0007669"/>
    <property type="project" value="TreeGrafter"/>
</dbReference>
<keyword evidence="4 8" id="KW-0479">Metal-binding</keyword>
<sequence>MLLLIKWALRHGVAHLYLRPKATEGDAHAQLWFDPLSAKDLPALQEDIRARGEIVRGRGGIVITSHGLARQIFGRPREFTSPNAGLLMPPWMQRIYSYVNTHSFADPFEPPSLVGFNGPELTHARALLRNRLSRQAADVLRPEIEARAETFSAELAHRHVDGRVDIVQHYARRLSQEILALAFEIDSSELSEVCVHAEKVSHLIDLGLTRRKFFELARSSAHLDQWTDRHIEQVRPGSGSVIASSVEAMRAGTISRDQLRRTVNLLLVAGYSTTISTLVSGISLLIENPDQLEILTHQPELWPNATEEVLRLAGPVMLVPRYCEAGAEVEGFRIKPQRPLYMTAMNRDPEQYRCPDRMDVTRANASTHFAFGGGPHRCLGSALARVEIEIGLRSFFSRWAGASITDAERGTAVLVRNWDELTVQLPHAEV</sequence>
<evidence type="ECO:0000256" key="5">
    <source>
        <dbReference type="ARBA" id="ARBA00023002"/>
    </source>
</evidence>
<dbReference type="GO" id="GO:0008395">
    <property type="term" value="F:steroid hydroxylase activity"/>
    <property type="evidence" value="ECO:0007669"/>
    <property type="project" value="TreeGrafter"/>
</dbReference>
<dbReference type="SUPFAM" id="SSF48264">
    <property type="entry name" value="Cytochrome P450"/>
    <property type="match status" value="1"/>
</dbReference>
<dbReference type="Pfam" id="PF00067">
    <property type="entry name" value="p450"/>
    <property type="match status" value="1"/>
</dbReference>
<accession>A0A846XYN2</accession>
<evidence type="ECO:0000256" key="3">
    <source>
        <dbReference type="ARBA" id="ARBA00022617"/>
    </source>
</evidence>
<dbReference type="Proteomes" id="UP000565711">
    <property type="component" value="Unassembled WGS sequence"/>
</dbReference>
<comment type="similarity">
    <text evidence="2 8">Belongs to the cytochrome P450 family.</text>
</comment>
<dbReference type="GO" id="GO:0005506">
    <property type="term" value="F:iron ion binding"/>
    <property type="evidence" value="ECO:0007669"/>
    <property type="project" value="InterPro"/>
</dbReference>
<proteinExistence type="inferred from homology"/>
<gene>
    <name evidence="9" type="ORF">HGA08_18355</name>
</gene>
<evidence type="ECO:0000313" key="10">
    <source>
        <dbReference type="Proteomes" id="UP000565711"/>
    </source>
</evidence>
<comment type="caution">
    <text evidence="9">The sequence shown here is derived from an EMBL/GenBank/DDBJ whole genome shotgun (WGS) entry which is preliminary data.</text>
</comment>
<dbReference type="PANTHER" id="PTHR46696">
    <property type="entry name" value="P450, PUTATIVE (EUROFUNG)-RELATED"/>
    <property type="match status" value="1"/>
</dbReference>
<keyword evidence="5 8" id="KW-0560">Oxidoreductase</keyword>
<keyword evidence="7 8" id="KW-0503">Monooxygenase</keyword>
<evidence type="ECO:0000256" key="6">
    <source>
        <dbReference type="ARBA" id="ARBA00023004"/>
    </source>
</evidence>
<reference evidence="9 10" key="1">
    <citation type="submission" date="2020-04" db="EMBL/GenBank/DDBJ databases">
        <title>MicrobeNet Type strains.</title>
        <authorList>
            <person name="Nicholson A.C."/>
        </authorList>
    </citation>
    <scope>NUCLEOTIDE SEQUENCE [LARGE SCALE GENOMIC DNA]</scope>
    <source>
        <strain evidence="9 10">JCM 12354</strain>
    </source>
</reference>
<dbReference type="EMBL" id="JAAXOP010000010">
    <property type="protein sequence ID" value="NKY52183.1"/>
    <property type="molecule type" value="Genomic_DNA"/>
</dbReference>
<dbReference type="PROSITE" id="PS00086">
    <property type="entry name" value="CYTOCHROME_P450"/>
    <property type="match status" value="1"/>
</dbReference>
<evidence type="ECO:0000256" key="7">
    <source>
        <dbReference type="ARBA" id="ARBA00023033"/>
    </source>
</evidence>
<dbReference type="PRINTS" id="PR00359">
    <property type="entry name" value="BP450"/>
</dbReference>
<evidence type="ECO:0000256" key="1">
    <source>
        <dbReference type="ARBA" id="ARBA00001971"/>
    </source>
</evidence>
<dbReference type="InterPro" id="IPR017972">
    <property type="entry name" value="Cyt_P450_CS"/>
</dbReference>
<dbReference type="GO" id="GO:0036199">
    <property type="term" value="F:cholest-4-en-3-one 26-monooxygenase activity"/>
    <property type="evidence" value="ECO:0007669"/>
    <property type="project" value="TreeGrafter"/>
</dbReference>
<keyword evidence="6 8" id="KW-0408">Iron</keyword>
<comment type="cofactor">
    <cofactor evidence="1">
        <name>heme</name>
        <dbReference type="ChEBI" id="CHEBI:30413"/>
    </cofactor>
</comment>
<evidence type="ECO:0000313" key="9">
    <source>
        <dbReference type="EMBL" id="NKY52183.1"/>
    </source>
</evidence>
<dbReference type="PRINTS" id="PR00385">
    <property type="entry name" value="P450"/>
</dbReference>
<evidence type="ECO:0000256" key="4">
    <source>
        <dbReference type="ARBA" id="ARBA00022723"/>
    </source>
</evidence>
<dbReference type="AlphaFoldDB" id="A0A846XYN2"/>
<evidence type="ECO:0000256" key="8">
    <source>
        <dbReference type="RuleBase" id="RU000461"/>
    </source>
</evidence>
<protein>
    <submittedName>
        <fullName evidence="9">Cytochrome P450</fullName>
    </submittedName>
</protein>
<dbReference type="InterPro" id="IPR002397">
    <property type="entry name" value="Cyt_P450_B"/>
</dbReference>
<dbReference type="InterPro" id="IPR001128">
    <property type="entry name" value="Cyt_P450"/>
</dbReference>
<dbReference type="InterPro" id="IPR036396">
    <property type="entry name" value="Cyt_P450_sf"/>
</dbReference>
<dbReference type="Gene3D" id="1.10.630.10">
    <property type="entry name" value="Cytochrome P450"/>
    <property type="match status" value="1"/>
</dbReference>